<sequence length="536" mass="56842">MNGIVPVTTQHNDNRRTGANLRETALSPATVGPASFGKLFSRRVDGQIYAQPLVVPAVQLPGGARRDIVYVATMHNSVYAFDAHRPEAADPLWHTVLGPSVPLPDPEIGPSGYRDISIEVGIVGTPVIDPVRKVLYAVAFTRDRTGYQHTLHALGLADGRQAPGGPVRLTAEAPGTGEGSTGGRITFDSRRQLQRAALTLANGRVYTAFASYGDRRPYHGWVLAHDAATLAPAGVFVTTPGTGQGGIWQAGQGLAVDEAGALYCVTGNGGFRPDGSELGDCVVKLRPGLTPADWFAPFNNARLDATDADLGSAGPLLLPGVPRLVGGGKESRLYLLDTGRLGHFHPGSDSQIPQSFLVCRPDGQSHHIHGGPVYWDFPGGPWIYLWPENAFARAYRFTGGRFDPTPVSTSTTTDPAGVPGGSPGMPGGALSLSAHGADPASGVLWASHPYRADANQAVVDGVLRAYAANDLRRELWNSEQHPDRDRVGSYAKFAPPTVSGGKVYLPTFDKALHVYGQLRQELSSNVTPPSGAMRRL</sequence>
<evidence type="ECO:0000313" key="2">
    <source>
        <dbReference type="EMBL" id="MEV5510639.1"/>
    </source>
</evidence>
<dbReference type="RefSeq" id="WP_109278443.1">
    <property type="nucleotide sequence ID" value="NZ_JBFAUK010000037.1"/>
</dbReference>
<feature type="region of interest" description="Disordered" evidence="1">
    <location>
        <begin position="403"/>
        <end position="433"/>
    </location>
</feature>
<evidence type="ECO:0000313" key="3">
    <source>
        <dbReference type="Proteomes" id="UP001552594"/>
    </source>
</evidence>
<dbReference type="InterPro" id="IPR015943">
    <property type="entry name" value="WD40/YVTN_repeat-like_dom_sf"/>
</dbReference>
<name>A0ABV3K672_STRON</name>
<dbReference type="Proteomes" id="UP001552594">
    <property type="component" value="Unassembled WGS sequence"/>
</dbReference>
<evidence type="ECO:0000256" key="1">
    <source>
        <dbReference type="SAM" id="MobiDB-lite"/>
    </source>
</evidence>
<keyword evidence="3" id="KW-1185">Reference proteome</keyword>
<comment type="caution">
    <text evidence="2">The sequence shown here is derived from an EMBL/GenBank/DDBJ whole genome shotgun (WGS) entry which is preliminary data.</text>
</comment>
<proteinExistence type="predicted"/>
<organism evidence="2 3">
    <name type="scientific">Streptomyces orinoci</name>
    <name type="common">Streptoverticillium orinoci</name>
    <dbReference type="NCBI Taxonomy" id="67339"/>
    <lineage>
        <taxon>Bacteria</taxon>
        <taxon>Bacillati</taxon>
        <taxon>Actinomycetota</taxon>
        <taxon>Actinomycetes</taxon>
        <taxon>Kitasatosporales</taxon>
        <taxon>Streptomycetaceae</taxon>
        <taxon>Streptomyces</taxon>
    </lineage>
</organism>
<feature type="compositionally biased region" description="Low complexity" evidence="1">
    <location>
        <begin position="403"/>
        <end position="417"/>
    </location>
</feature>
<reference evidence="2 3" key="1">
    <citation type="submission" date="2024-06" db="EMBL/GenBank/DDBJ databases">
        <title>The Natural Products Discovery Center: Release of the First 8490 Sequenced Strains for Exploring Actinobacteria Biosynthetic Diversity.</title>
        <authorList>
            <person name="Kalkreuter E."/>
            <person name="Kautsar S.A."/>
            <person name="Yang D."/>
            <person name="Bader C.D."/>
            <person name="Teijaro C.N."/>
            <person name="Fluegel L."/>
            <person name="Davis C.M."/>
            <person name="Simpson J.R."/>
            <person name="Lauterbach L."/>
            <person name="Steele A.D."/>
            <person name="Gui C."/>
            <person name="Meng S."/>
            <person name="Li G."/>
            <person name="Viehrig K."/>
            <person name="Ye F."/>
            <person name="Su P."/>
            <person name="Kiefer A.F."/>
            <person name="Nichols A."/>
            <person name="Cepeda A.J."/>
            <person name="Yan W."/>
            <person name="Fan B."/>
            <person name="Jiang Y."/>
            <person name="Adhikari A."/>
            <person name="Zheng C.-J."/>
            <person name="Schuster L."/>
            <person name="Cowan T.M."/>
            <person name="Smanski M.J."/>
            <person name="Chevrette M.G."/>
            <person name="De Carvalho L.P.S."/>
            <person name="Shen B."/>
        </authorList>
    </citation>
    <scope>NUCLEOTIDE SEQUENCE [LARGE SCALE GENOMIC DNA]</scope>
    <source>
        <strain evidence="2 3">NPDC052347</strain>
    </source>
</reference>
<gene>
    <name evidence="2" type="ORF">AB0L16_30165</name>
</gene>
<accession>A0ABV3K672</accession>
<feature type="compositionally biased region" description="Gly residues" evidence="1">
    <location>
        <begin position="418"/>
        <end position="427"/>
    </location>
</feature>
<dbReference type="EMBL" id="JBFAUK010000037">
    <property type="protein sequence ID" value="MEV5510639.1"/>
    <property type="molecule type" value="Genomic_DNA"/>
</dbReference>
<protein>
    <submittedName>
        <fullName evidence="2">Uncharacterized protein</fullName>
    </submittedName>
</protein>
<dbReference type="Gene3D" id="2.130.10.10">
    <property type="entry name" value="YVTN repeat-like/Quinoprotein amine dehydrogenase"/>
    <property type="match status" value="1"/>
</dbReference>